<reference evidence="2 3" key="1">
    <citation type="submission" date="2019-03" db="EMBL/GenBank/DDBJ databases">
        <title>Genomic Encyclopedia of Type Strains, Phase IV (KMG-IV): sequencing the most valuable type-strain genomes for metagenomic binning, comparative biology and taxonomic classification.</title>
        <authorList>
            <person name="Goeker M."/>
        </authorList>
    </citation>
    <scope>NUCLEOTIDE SEQUENCE [LARGE SCALE GENOMIC DNA]</scope>
    <source>
        <strain evidence="2 3">DSM 24766</strain>
    </source>
</reference>
<dbReference type="RefSeq" id="WP_132952631.1">
    <property type="nucleotide sequence ID" value="NZ_SLXU01000016.1"/>
</dbReference>
<comment type="caution">
    <text evidence="2">The sequence shown here is derived from an EMBL/GenBank/DDBJ whole genome shotgun (WGS) entry which is preliminary data.</text>
</comment>
<dbReference type="Proteomes" id="UP000295050">
    <property type="component" value="Unassembled WGS sequence"/>
</dbReference>
<evidence type="ECO:0000256" key="1">
    <source>
        <dbReference type="SAM" id="MobiDB-lite"/>
    </source>
</evidence>
<gene>
    <name evidence="2" type="ORF">EV663_11657</name>
</gene>
<evidence type="ECO:0000313" key="2">
    <source>
        <dbReference type="EMBL" id="TCP59761.1"/>
    </source>
</evidence>
<sequence length="202" mass="22187">MAKKPSKGTGTSKVRFIMLEAEMPEGDLAQITTAIQNALRPAQTNGPRIARSTTQVIGQSDLEDEDVIDAADYADDAAEEAAAAPTTPPKPRKPAKRKIVQIDLDADVSLATYAEKYPPKNEQDRFLMTVAYLCEERPDVEGVTADHVYTCFRKLNWSTGSKDFAQPLRNLKANQLLDQGPSRGTYAVNHIGLDRVHKFAEG</sequence>
<name>A0A4R2RJB4_9RHOB</name>
<keyword evidence="3" id="KW-1185">Reference proteome</keyword>
<accession>A0A4R2RJB4</accession>
<evidence type="ECO:0000313" key="3">
    <source>
        <dbReference type="Proteomes" id="UP000295050"/>
    </source>
</evidence>
<feature type="region of interest" description="Disordered" evidence="1">
    <location>
        <begin position="77"/>
        <end position="97"/>
    </location>
</feature>
<dbReference type="AlphaFoldDB" id="A0A4R2RJB4"/>
<proteinExistence type="predicted"/>
<dbReference type="EMBL" id="SLXU01000016">
    <property type="protein sequence ID" value="TCP59761.1"/>
    <property type="molecule type" value="Genomic_DNA"/>
</dbReference>
<organism evidence="2 3">
    <name type="scientific">Rhodovulum bhavnagarense</name>
    <dbReference type="NCBI Taxonomy" id="992286"/>
    <lineage>
        <taxon>Bacteria</taxon>
        <taxon>Pseudomonadati</taxon>
        <taxon>Pseudomonadota</taxon>
        <taxon>Alphaproteobacteria</taxon>
        <taxon>Rhodobacterales</taxon>
        <taxon>Paracoccaceae</taxon>
        <taxon>Rhodovulum</taxon>
    </lineage>
</organism>
<protein>
    <submittedName>
        <fullName evidence="2">Uncharacterized protein</fullName>
    </submittedName>
</protein>
<dbReference type="OrthoDB" id="8410667at2"/>